<name>A0ABU7CH90_9TELE</name>
<dbReference type="EMBL" id="JAHUTI010089387">
    <property type="protein sequence ID" value="MED6260919.1"/>
    <property type="molecule type" value="Genomic_DNA"/>
</dbReference>
<feature type="region of interest" description="Disordered" evidence="1">
    <location>
        <begin position="1"/>
        <end position="42"/>
    </location>
</feature>
<evidence type="ECO:0000313" key="3">
    <source>
        <dbReference type="Proteomes" id="UP001345963"/>
    </source>
</evidence>
<accession>A0ABU7CH90</accession>
<keyword evidence="3" id="KW-1185">Reference proteome</keyword>
<comment type="caution">
    <text evidence="2">The sequence shown here is derived from an EMBL/GenBank/DDBJ whole genome shotgun (WGS) entry which is preliminary data.</text>
</comment>
<reference evidence="2 3" key="1">
    <citation type="submission" date="2021-07" db="EMBL/GenBank/DDBJ databases">
        <authorList>
            <person name="Palmer J.M."/>
        </authorList>
    </citation>
    <scope>NUCLEOTIDE SEQUENCE [LARGE SCALE GENOMIC DNA]</scope>
    <source>
        <strain evidence="2 3">AT_MEX2019</strain>
        <tissue evidence="2">Muscle</tissue>
    </source>
</reference>
<dbReference type="Proteomes" id="UP001345963">
    <property type="component" value="Unassembled WGS sequence"/>
</dbReference>
<protein>
    <recommendedName>
        <fullName evidence="4">Small EDRK-rich factor-like N-terminal domain-containing protein</fullName>
    </recommendedName>
</protein>
<organism evidence="2 3">
    <name type="scientific">Ataeniobius toweri</name>
    <dbReference type="NCBI Taxonomy" id="208326"/>
    <lineage>
        <taxon>Eukaryota</taxon>
        <taxon>Metazoa</taxon>
        <taxon>Chordata</taxon>
        <taxon>Craniata</taxon>
        <taxon>Vertebrata</taxon>
        <taxon>Euteleostomi</taxon>
        <taxon>Actinopterygii</taxon>
        <taxon>Neopterygii</taxon>
        <taxon>Teleostei</taxon>
        <taxon>Neoteleostei</taxon>
        <taxon>Acanthomorphata</taxon>
        <taxon>Ovalentaria</taxon>
        <taxon>Atherinomorphae</taxon>
        <taxon>Cyprinodontiformes</taxon>
        <taxon>Goodeidae</taxon>
        <taxon>Ataeniobius</taxon>
    </lineage>
</organism>
<gene>
    <name evidence="2" type="ORF">ATANTOWER_031333</name>
</gene>
<sequence>MKKGGRKRNMKMRKVGEEHLRHNGEAGMKRGKEKAERREKRQTAIGGGLEVVCMAEVKQQAQGHIRKRNKLAGAIDSFFSSLSVFNLLPPVAL</sequence>
<evidence type="ECO:0000256" key="1">
    <source>
        <dbReference type="SAM" id="MobiDB-lite"/>
    </source>
</evidence>
<feature type="compositionally biased region" description="Basic residues" evidence="1">
    <location>
        <begin position="1"/>
        <end position="13"/>
    </location>
</feature>
<evidence type="ECO:0008006" key="4">
    <source>
        <dbReference type="Google" id="ProtNLM"/>
    </source>
</evidence>
<proteinExistence type="predicted"/>
<evidence type="ECO:0000313" key="2">
    <source>
        <dbReference type="EMBL" id="MED6260919.1"/>
    </source>
</evidence>
<feature type="compositionally biased region" description="Basic and acidic residues" evidence="1">
    <location>
        <begin position="14"/>
        <end position="42"/>
    </location>
</feature>